<dbReference type="SUPFAM" id="SSF49265">
    <property type="entry name" value="Fibronectin type III"/>
    <property type="match status" value="1"/>
</dbReference>
<gene>
    <name evidence="4" type="ORF">Pmani_040120</name>
</gene>
<dbReference type="PANTHER" id="PTHR23278">
    <property type="entry name" value="SIDESTEP PROTEIN"/>
    <property type="match status" value="1"/>
</dbReference>
<accession>A0AAE1TIX8</accession>
<dbReference type="InterPro" id="IPR013783">
    <property type="entry name" value="Ig-like_fold"/>
</dbReference>
<organism evidence="4 5">
    <name type="scientific">Petrolisthes manimaculis</name>
    <dbReference type="NCBI Taxonomy" id="1843537"/>
    <lineage>
        <taxon>Eukaryota</taxon>
        <taxon>Metazoa</taxon>
        <taxon>Ecdysozoa</taxon>
        <taxon>Arthropoda</taxon>
        <taxon>Crustacea</taxon>
        <taxon>Multicrustacea</taxon>
        <taxon>Malacostraca</taxon>
        <taxon>Eumalacostraca</taxon>
        <taxon>Eucarida</taxon>
        <taxon>Decapoda</taxon>
        <taxon>Pleocyemata</taxon>
        <taxon>Anomura</taxon>
        <taxon>Galatheoidea</taxon>
        <taxon>Porcellanidae</taxon>
        <taxon>Petrolisthes</taxon>
    </lineage>
</organism>
<dbReference type="SUPFAM" id="SSF48726">
    <property type="entry name" value="Immunoglobulin"/>
    <property type="match status" value="2"/>
</dbReference>
<sequence>NLVYGDVTSSTFVPNVTREDHNTEVTCHASNPAAPDHPITNTTHLVVHYPPSVSASLGPSLTPELLKEGDDVYFDCSVAANPPAATITWYHEGRPQKQNVSGGVILAGDGSLGAAEDKPVCETSPTTYFIYDKPINVTCSVSSYPPVRSIQWQWNSSNDVLSTSVAGELEERVSAQLTVQPTQSKEDRTLTCWAVNEMGKQTAPCGFSVKVARELDWLVFVLYSFMSVRKLVGSMDGCVVLNARSTPLPSLRVTSPSRLPSSFLILLSPLPPPSATTSHLLPPPSPPSLCHNLSPPPPFLCHNLSPPPTTANSIILKSVMLCCDDTESEMLCCDDTESEMLCCDVTETPLPLSSCRLANITASSLSLTCQRPDVAAAGTTLYRAEVYFENRTLFANVTSRRPNFNVSRLDAGTSYQIKVYVTHGPVTSQPVVVSAYTSRPSLTTPEDTFDLLAAGAKTEMPILSPVYEAVGVSMQEEQARVSQSEKSVVSGEACQGVREATHQDSDSESPRLPQHQHHRDSEDYPVLRPLHHLHHHHALSTEDMTRLQQSSPEDFPRVKFKHDRASPQDFPIMRRHQHQHQHQHQQQQHQQQHTRDDMKDFPRARYLRKSSVDLAEMSLLQKDPLKEFQSHILQQRAGSPRDHATLRLQHRDSGGRAELYCPVDQLMQAAETIV</sequence>
<reference evidence="4" key="1">
    <citation type="submission" date="2023-11" db="EMBL/GenBank/DDBJ databases">
        <title>Genome assemblies of two species of porcelain crab, Petrolisthes cinctipes and Petrolisthes manimaculis (Anomura: Porcellanidae).</title>
        <authorList>
            <person name="Angst P."/>
        </authorList>
    </citation>
    <scope>NUCLEOTIDE SEQUENCE</scope>
    <source>
        <strain evidence="4">PB745_02</strain>
        <tissue evidence="4">Gill</tissue>
    </source>
</reference>
<feature type="region of interest" description="Disordered" evidence="1">
    <location>
        <begin position="575"/>
        <end position="598"/>
    </location>
</feature>
<dbReference type="PANTHER" id="PTHR23278:SF19">
    <property type="entry name" value="OBSCURIN"/>
    <property type="match status" value="1"/>
</dbReference>
<evidence type="ECO:0000259" key="2">
    <source>
        <dbReference type="PROSITE" id="PS50835"/>
    </source>
</evidence>
<feature type="non-terminal residue" evidence="4">
    <location>
        <position position="1"/>
    </location>
</feature>
<protein>
    <recommendedName>
        <fullName evidence="6">Ig-like domain-containing protein</fullName>
    </recommendedName>
</protein>
<evidence type="ECO:0008006" key="6">
    <source>
        <dbReference type="Google" id="ProtNLM"/>
    </source>
</evidence>
<dbReference type="Proteomes" id="UP001292094">
    <property type="component" value="Unassembled WGS sequence"/>
</dbReference>
<evidence type="ECO:0000259" key="3">
    <source>
        <dbReference type="PROSITE" id="PS50853"/>
    </source>
</evidence>
<dbReference type="InterPro" id="IPR003961">
    <property type="entry name" value="FN3_dom"/>
</dbReference>
<dbReference type="EMBL" id="JAWZYT010007317">
    <property type="protein sequence ID" value="KAK4286791.1"/>
    <property type="molecule type" value="Genomic_DNA"/>
</dbReference>
<dbReference type="Gene3D" id="2.60.40.10">
    <property type="entry name" value="Immunoglobulins"/>
    <property type="match status" value="4"/>
</dbReference>
<feature type="compositionally biased region" description="Basic and acidic residues" evidence="1">
    <location>
        <begin position="499"/>
        <end position="509"/>
    </location>
</feature>
<dbReference type="InterPro" id="IPR036179">
    <property type="entry name" value="Ig-like_dom_sf"/>
</dbReference>
<feature type="region of interest" description="Disordered" evidence="1">
    <location>
        <begin position="481"/>
        <end position="521"/>
    </location>
</feature>
<dbReference type="CDD" id="cd00063">
    <property type="entry name" value="FN3"/>
    <property type="match status" value="1"/>
</dbReference>
<name>A0AAE1TIX8_9EUCA</name>
<comment type="caution">
    <text evidence="4">The sequence shown here is derived from an EMBL/GenBank/DDBJ whole genome shotgun (WGS) entry which is preliminary data.</text>
</comment>
<dbReference type="InterPro" id="IPR036116">
    <property type="entry name" value="FN3_sf"/>
</dbReference>
<feature type="region of interest" description="Disordered" evidence="1">
    <location>
        <begin position="539"/>
        <end position="561"/>
    </location>
</feature>
<keyword evidence="5" id="KW-1185">Reference proteome</keyword>
<dbReference type="AlphaFoldDB" id="A0AAE1TIX8"/>
<evidence type="ECO:0000313" key="5">
    <source>
        <dbReference type="Proteomes" id="UP001292094"/>
    </source>
</evidence>
<evidence type="ECO:0000256" key="1">
    <source>
        <dbReference type="SAM" id="MobiDB-lite"/>
    </source>
</evidence>
<evidence type="ECO:0000313" key="4">
    <source>
        <dbReference type="EMBL" id="KAK4286791.1"/>
    </source>
</evidence>
<dbReference type="PROSITE" id="PS50835">
    <property type="entry name" value="IG_LIKE"/>
    <property type="match status" value="1"/>
</dbReference>
<feature type="domain" description="Fibronectin type-III" evidence="3">
    <location>
        <begin position="348"/>
        <end position="441"/>
    </location>
</feature>
<proteinExistence type="predicted"/>
<feature type="domain" description="Ig-like" evidence="2">
    <location>
        <begin position="51"/>
        <end position="166"/>
    </location>
</feature>
<dbReference type="PROSITE" id="PS50853">
    <property type="entry name" value="FN3"/>
    <property type="match status" value="1"/>
</dbReference>
<dbReference type="InterPro" id="IPR007110">
    <property type="entry name" value="Ig-like_dom"/>
</dbReference>